<feature type="domain" description="XRN2-binding (XTBD)" evidence="2">
    <location>
        <begin position="20"/>
        <end position="108"/>
    </location>
</feature>
<evidence type="ECO:0000313" key="3">
    <source>
        <dbReference type="EMBL" id="AAH83275.1"/>
    </source>
</evidence>
<reference evidence="4 5" key="3">
    <citation type="journal article" date="2013" name="Nature">
        <title>The zebrafish reference genome sequence and its relationship to the human genome.</title>
        <authorList>
            <consortium name="Genome Reference Consortium Zebrafish"/>
            <person name="Howe K."/>
            <person name="Clark M.D."/>
            <person name="Torroja C.F."/>
            <person name="Torrance J."/>
            <person name="Berthelot C."/>
            <person name="Muffato M."/>
            <person name="Collins J.E."/>
            <person name="Humphray S."/>
            <person name="McLaren K."/>
            <person name="Matthews L."/>
            <person name="McLaren S."/>
            <person name="Sealy I."/>
            <person name="Caccamo M."/>
            <person name="Churcher C."/>
            <person name="Scott C."/>
            <person name="Barrett J.C."/>
            <person name="Koch R."/>
            <person name="Rauch G.J."/>
            <person name="White S."/>
            <person name="Chow W."/>
            <person name="Kilian B."/>
            <person name="Quintais L.T."/>
            <person name="Guerra-Assuncao J.A."/>
            <person name="Zhou Y."/>
            <person name="Gu Y."/>
            <person name="Yen J."/>
            <person name="Vogel J.H."/>
            <person name="Eyre T."/>
            <person name="Redmond S."/>
            <person name="Banerjee R."/>
            <person name="Chi J."/>
            <person name="Fu B."/>
            <person name="Langley E."/>
            <person name="Maguire S.F."/>
            <person name="Laird G.K."/>
            <person name="Lloyd D."/>
            <person name="Kenyon E."/>
            <person name="Donaldson S."/>
            <person name="Sehra H."/>
            <person name="Almeida-King J."/>
            <person name="Loveland J."/>
            <person name="Trevanion S."/>
            <person name="Jones M."/>
            <person name="Quail M."/>
            <person name="Willey D."/>
            <person name="Hunt A."/>
            <person name="Burton J."/>
            <person name="Sims S."/>
            <person name="McLay K."/>
            <person name="Plumb B."/>
            <person name="Davis J."/>
            <person name="Clee C."/>
            <person name="Oliver K."/>
            <person name="Clark R."/>
            <person name="Riddle C."/>
            <person name="Elliot D."/>
            <person name="Eliott D."/>
            <person name="Threadgold G."/>
            <person name="Harden G."/>
            <person name="Ware D."/>
            <person name="Begum S."/>
            <person name="Mortimore B."/>
            <person name="Mortimer B."/>
            <person name="Kerry G."/>
            <person name="Heath P."/>
            <person name="Phillimore B."/>
            <person name="Tracey A."/>
            <person name="Corby N."/>
            <person name="Dunn M."/>
            <person name="Johnson C."/>
            <person name="Wood J."/>
            <person name="Clark S."/>
            <person name="Pelan S."/>
            <person name="Griffiths G."/>
            <person name="Smith M."/>
            <person name="Glithero R."/>
            <person name="Howden P."/>
            <person name="Barker N."/>
            <person name="Lloyd C."/>
            <person name="Stevens C."/>
            <person name="Harley J."/>
            <person name="Holt K."/>
            <person name="Panagiotidis G."/>
            <person name="Lovell J."/>
            <person name="Beasley H."/>
            <person name="Henderson C."/>
            <person name="Gordon D."/>
            <person name="Auger K."/>
            <person name="Wright D."/>
            <person name="Collins J."/>
            <person name="Raisen C."/>
            <person name="Dyer L."/>
            <person name="Leung K."/>
            <person name="Robertson L."/>
            <person name="Ambridge K."/>
            <person name="Leongamornlert D."/>
            <person name="McGuire S."/>
            <person name="Gilderthorp R."/>
            <person name="Griffiths C."/>
            <person name="Manthravadi D."/>
            <person name="Nichol S."/>
            <person name="Barker G."/>
            <person name="Whitehead S."/>
            <person name="Kay M."/>
            <person name="Brown J."/>
            <person name="Murnane C."/>
            <person name="Gray E."/>
            <person name="Humphries M."/>
            <person name="Sycamore N."/>
            <person name="Barker D."/>
            <person name="Saunders D."/>
            <person name="Wallis J."/>
            <person name="Babbage A."/>
            <person name="Hammond S."/>
            <person name="Mashreghi-Mohammadi M."/>
            <person name="Barr L."/>
            <person name="Martin S."/>
            <person name="Wray P."/>
            <person name="Ellington A."/>
            <person name="Matthews N."/>
            <person name="Ellwood M."/>
            <person name="Woodmansey R."/>
            <person name="Clark G."/>
            <person name="Cooper J."/>
            <person name="Cooper J."/>
            <person name="Tromans A."/>
            <person name="Grafham D."/>
            <person name="Skuce C."/>
            <person name="Pandian R."/>
            <person name="Andrews R."/>
            <person name="Harrison E."/>
            <person name="Kimberley A."/>
            <person name="Garnett J."/>
            <person name="Fosker N."/>
            <person name="Hall R."/>
            <person name="Garner P."/>
            <person name="Kelly D."/>
            <person name="Bird C."/>
            <person name="Palmer S."/>
            <person name="Gehring I."/>
            <person name="Berger A."/>
            <person name="Dooley C.M."/>
            <person name="Ersan-Urun Z."/>
            <person name="Eser C."/>
            <person name="Geiger H."/>
            <person name="Geisler M."/>
            <person name="Karotki L."/>
            <person name="Kirn A."/>
            <person name="Konantz J."/>
            <person name="Konantz M."/>
            <person name="Oberlander M."/>
            <person name="Rudolph-Geiger S."/>
            <person name="Teucke M."/>
            <person name="Lanz C."/>
            <person name="Raddatz G."/>
            <person name="Osoegawa K."/>
            <person name="Zhu B."/>
            <person name="Rapp A."/>
            <person name="Widaa S."/>
            <person name="Langford C."/>
            <person name="Yang F."/>
            <person name="Schuster S.C."/>
            <person name="Carter N.P."/>
            <person name="Harrow J."/>
            <person name="Ning Z."/>
            <person name="Herrero J."/>
            <person name="Searle S.M."/>
            <person name="Enright A."/>
            <person name="Geisler R."/>
            <person name="Plasterk R.H."/>
            <person name="Lee C."/>
            <person name="Westerfield M."/>
            <person name="de Jong P.J."/>
            <person name="Zon L.I."/>
            <person name="Postlethwait J.H."/>
            <person name="Nusslein-Volhard C."/>
            <person name="Hubbard T.J."/>
            <person name="Roest Crollius H."/>
            <person name="Rogers J."/>
            <person name="Stemple D.L."/>
        </authorList>
    </citation>
    <scope>NUCLEOTIDE SEQUENCE [LARGE SCALE GENOMIC DNA]</scope>
    <source>
        <strain evidence="4">Tuebingen</strain>
    </source>
</reference>
<proteinExistence type="evidence at protein level"/>
<sequence length="108" mass="12853">MASMDVEEFIGQNRQLADRVEAFRGFSESDKHWKGRREFIFRNMADFPEPQVDHLLALSMVWQNHVFMGCRYSSELLQRVMEMAEGIEVEDAPVFKTRDEIIRQQKQR</sequence>
<dbReference type="DIP" id="DIP-61985N"/>
<accession>A0A8M1N2F8</accession>
<dbReference type="PANTHER" id="PTHR48430">
    <property type="entry name" value="PARTNER OF XRN-2 PROTEIN 1"/>
    <property type="match status" value="1"/>
</dbReference>
<evidence type="ECO:0000259" key="2">
    <source>
        <dbReference type="PROSITE" id="PS51827"/>
    </source>
</evidence>
<dbReference type="IntAct" id="Q5XJM4">
    <property type="interactions" value="1"/>
</dbReference>
<dbReference type="EMBL" id="BC083275">
    <property type="protein sequence ID" value="AAH83275.1"/>
    <property type="molecule type" value="mRNA"/>
</dbReference>
<dbReference type="KEGG" id="dre:450034"/>
<reference evidence="4" key="2">
    <citation type="submission" date="2012-02" db="UniProtKB">
        <authorList>
            <consortium name="Ensembl"/>
        </authorList>
    </citation>
    <scope>IDENTIFICATION</scope>
    <source>
        <strain evidence="4">Tuebingen</strain>
    </source>
</reference>
<accession>Q5XJM4</accession>
<dbReference type="AlphaFoldDB" id="Q5XJM4"/>
<keyword evidence="8" id="KW-1267">Proteomics identification</keyword>
<reference evidence="6" key="4">
    <citation type="journal article" date="2015" name="Nat. Commun.">
        <title>RFX transcription factors are essential for hearing in mice.</title>
        <authorList>
            <person name="Elkon R."/>
            <person name="Milon B."/>
            <person name="Morrison L."/>
            <person name="Shah M."/>
            <person name="Vijayakumar S."/>
            <person name="Racherla M."/>
            <person name="Leitch C.C."/>
            <person name="Silipino L."/>
            <person name="Hadi S."/>
            <person name="Weiss-Gayet M."/>
            <person name="Barras E."/>
            <person name="Schmid C.D."/>
            <person name="Ait-Lounis A."/>
            <person name="Barnes A."/>
            <person name="Song Y."/>
            <person name="Eisenman D.J."/>
            <person name="Eliyahu E."/>
            <person name="Frolenkov G.I."/>
            <person name="Strome S.E."/>
            <person name="Durand B."/>
            <person name="Zaghloul N.A."/>
            <person name="Jones S.M."/>
            <person name="Reith W."/>
            <person name="Hertzano R."/>
        </authorList>
    </citation>
    <scope>NUCLEOTIDE SEQUENCE</scope>
</reference>
<dbReference type="OrthoDB" id="2359216at2759"/>
<dbReference type="Ensembl" id="ENSDART00000075438.6">
    <property type="protein sequence ID" value="ENSDARP00000069921.4"/>
    <property type="gene ID" value="ENSDARG00000053395.6"/>
</dbReference>
<dbReference type="Pfam" id="PF11952">
    <property type="entry name" value="XTBD"/>
    <property type="match status" value="1"/>
</dbReference>
<dbReference type="CTD" id="91368"/>
<dbReference type="ExpressionAtlas" id="Q5XJM4">
    <property type="expression patterns" value="baseline and differential"/>
</dbReference>
<reference evidence="6" key="7">
    <citation type="submission" date="2025-04" db="UniProtKB">
        <authorList>
            <consortium name="RefSeq"/>
        </authorList>
    </citation>
    <scope>IDENTIFICATION</scope>
</reference>
<dbReference type="RefSeq" id="NP_001006055.1">
    <property type="nucleotide sequence ID" value="NM_001006055.1"/>
</dbReference>
<gene>
    <name evidence="4 6 7" type="primary">cdkn2aipnl</name>
    <name evidence="6" type="synonym">fc08b10</name>
    <name evidence="6" type="synonym">wu:fc08b10</name>
    <name evidence="3 6" type="synonym">zgc:101768</name>
</gene>
<dbReference type="Bgee" id="ENSDARG00000053395">
    <property type="expression patterns" value="Expressed in mature ovarian follicle and 27 other cell types or tissues"/>
</dbReference>
<dbReference type="DNASU" id="450034"/>
<dbReference type="PROSITE" id="PS51827">
    <property type="entry name" value="XTBD"/>
    <property type="match status" value="1"/>
</dbReference>
<evidence type="ECO:0000313" key="4">
    <source>
        <dbReference type="Ensembl" id="ENSDARP00000069921"/>
    </source>
</evidence>
<comment type="similarity">
    <text evidence="1">Belongs to the CARF family.</text>
</comment>
<evidence type="ECO:0000256" key="1">
    <source>
        <dbReference type="ARBA" id="ARBA00010053"/>
    </source>
</evidence>
<dbReference type="InterPro" id="IPR021859">
    <property type="entry name" value="XTBD"/>
</dbReference>
<dbReference type="ZFIN" id="ZDB-GENE-041010-154">
    <property type="gene designation" value="cdkn2aipnl"/>
</dbReference>
<organism evidence="3">
    <name type="scientific">Danio rerio</name>
    <name type="common">Zebrafish</name>
    <name type="synonym">Brachydanio rerio</name>
    <dbReference type="NCBI Taxonomy" id="7955"/>
    <lineage>
        <taxon>Eukaryota</taxon>
        <taxon>Metazoa</taxon>
        <taxon>Chordata</taxon>
        <taxon>Craniata</taxon>
        <taxon>Vertebrata</taxon>
        <taxon>Euteleostomi</taxon>
        <taxon>Actinopterygii</taxon>
        <taxon>Neopterygii</taxon>
        <taxon>Teleostei</taxon>
        <taxon>Ostariophysi</taxon>
        <taxon>Cypriniformes</taxon>
        <taxon>Danionidae</taxon>
        <taxon>Danioninae</taxon>
        <taxon>Danio</taxon>
    </lineage>
</organism>
<dbReference type="STRING" id="7955.ENSDARP00000069921"/>
<reference evidence="6" key="6">
    <citation type="journal article" date="2017" name="Nat. Commun.">
        <title>Evolution of complexity in the zebrafish synapse proteome.</title>
        <authorList>
            <person name="Bayes A."/>
            <person name="Collins M.O."/>
            <person name="Reig-Viader R."/>
            <person name="Gou G."/>
            <person name="Goulding D."/>
            <person name="Izquierdo A."/>
            <person name="Choudhary J.S."/>
            <person name="Emes R.D."/>
            <person name="Grant S.G."/>
        </authorList>
    </citation>
    <scope>NUCLEOTIDE SEQUENCE</scope>
</reference>
<dbReference type="PANTHER" id="PTHR48430:SF1">
    <property type="entry name" value="PARTNER OF XRN-2 PROTEIN 1"/>
    <property type="match status" value="1"/>
</dbReference>
<evidence type="ECO:0007829" key="8">
    <source>
        <dbReference type="PeptideAtlas" id="Q5XJM4"/>
    </source>
</evidence>
<protein>
    <submittedName>
        <fullName evidence="4">CDKN2A-interacting protein N-terminal-like</fullName>
    </submittedName>
    <submittedName>
        <fullName evidence="6">CDKN2AIP N-terminal-like protein</fullName>
    </submittedName>
    <submittedName>
        <fullName evidence="3">Zgc:101768</fullName>
    </submittedName>
</protein>
<evidence type="ECO:0000313" key="6">
    <source>
        <dbReference type="RefSeq" id="NP_001006055.1"/>
    </source>
</evidence>
<reference evidence="3" key="1">
    <citation type="submission" date="2004-10" db="EMBL/GenBank/DDBJ databases">
        <authorList>
            <consortium name="NIH - Zebrafish Gene Collection (ZGC) project"/>
        </authorList>
    </citation>
    <scope>NUCLEOTIDE SEQUENCE [LARGE SCALE MRNA]</scope>
    <source>
        <tissue evidence="3">Olfactory epithelium</tissue>
    </source>
</reference>
<dbReference type="AGR" id="ZFIN:ZDB-GENE-041010-154"/>
<name>Q5XJM4_DANRE</name>
<reference evidence="6" key="5">
    <citation type="journal article" date="2015" name="Stem Cell Reports">
        <title>Early depletion of primordial germ cells in zebrafish promotes testis formation.</title>
        <authorList>
            <person name="Tzung K.W."/>
            <person name="Goto R."/>
            <person name="Saju J.M."/>
            <person name="Sreenivasan R."/>
            <person name="Saito T."/>
            <person name="Arai K."/>
            <person name="Yamaha E."/>
            <person name="Hossain M.S."/>
            <person name="Calvert M.E.K."/>
            <person name="Orban L."/>
        </authorList>
    </citation>
    <scope>NUCLEOTIDE SEQUENCE</scope>
</reference>
<evidence type="ECO:0000313" key="5">
    <source>
        <dbReference type="Proteomes" id="UP000000437"/>
    </source>
</evidence>
<dbReference type="EMBL" id="FP017197">
    <property type="status" value="NOT_ANNOTATED_CDS"/>
    <property type="molecule type" value="Genomic_DNA"/>
</dbReference>
<dbReference type="Proteomes" id="UP000000437">
    <property type="component" value="Chromosome 21"/>
</dbReference>
<dbReference type="GeneTree" id="ENSGT00940000157177"/>
<evidence type="ECO:0000313" key="7">
    <source>
        <dbReference type="ZFIN" id="ZDB-GENE-041010-154"/>
    </source>
</evidence>
<dbReference type="GeneID" id="450034"/>
<keyword evidence="5" id="KW-1185">Reference proteome</keyword>